<reference evidence="2 3" key="1">
    <citation type="submission" date="2024-10" db="EMBL/GenBank/DDBJ databases">
        <authorList>
            <person name="Sang B.-I."/>
            <person name="Prabhaharan D."/>
        </authorList>
    </citation>
    <scope>NUCLEOTIDE SEQUENCE [LARGE SCALE GENOMIC DNA]</scope>
    <source>
        <strain evidence="2 3">MH</strain>
    </source>
</reference>
<evidence type="ECO:0000256" key="1">
    <source>
        <dbReference type="SAM" id="SignalP"/>
    </source>
</evidence>
<evidence type="ECO:0008006" key="4">
    <source>
        <dbReference type="Google" id="ProtNLM"/>
    </source>
</evidence>
<feature type="signal peptide" evidence="1">
    <location>
        <begin position="1"/>
        <end position="21"/>
    </location>
</feature>
<evidence type="ECO:0000313" key="2">
    <source>
        <dbReference type="EMBL" id="MFG6273671.1"/>
    </source>
</evidence>
<gene>
    <name evidence="2" type="ORF">ACGTZG_10750</name>
</gene>
<keyword evidence="3" id="KW-1185">Reference proteome</keyword>
<protein>
    <recommendedName>
        <fullName evidence="4">Tat pathway signal sequence</fullName>
    </recommendedName>
</protein>
<dbReference type="RefSeq" id="WP_257536602.1">
    <property type="nucleotide sequence ID" value="NZ_CP011940.1"/>
</dbReference>
<evidence type="ECO:0000313" key="3">
    <source>
        <dbReference type="Proteomes" id="UP001605989"/>
    </source>
</evidence>
<keyword evidence="1" id="KW-0732">Signal</keyword>
<accession>A0ABW7DQS7</accession>
<name>A0ABW7DQS7_9FIRM</name>
<organism evidence="2 3">
    <name type="scientific">Megasphaera hexanoica</name>
    <dbReference type="NCBI Taxonomy" id="1675036"/>
    <lineage>
        <taxon>Bacteria</taxon>
        <taxon>Bacillati</taxon>
        <taxon>Bacillota</taxon>
        <taxon>Negativicutes</taxon>
        <taxon>Veillonellales</taxon>
        <taxon>Veillonellaceae</taxon>
        <taxon>Megasphaera</taxon>
    </lineage>
</organism>
<sequence length="428" mass="48863">MFRTCLLTILFVCASLGSAIAAPVTHVAVRVSSLGEAIPPLVEKRICASIETIGNHVFLGADDQAVLNRQDEYTRMVYDITDRVLIGYTVEHIELVPGPETMLSVQIRPWGSTIRRVHVRFDYGSLPTLGQEMAGRDLTGVSAFIENLLTGLPVDALDWANGTVKAVMETELETELPEFYPHIVITPGADTTVEVYFLPVLPVVRNVNVRVDAENLPKIIFLSTRKHMEDRYAGLNGLPVAFVRRHQRDVERDLQQHLNDQWVIKKYKLRVLPSLSVAENMDIHLKSETDFYDVRAQAYIDVSRDSDAYHDKEDNTVLRAHVGRKIGEHHELYTDVEFMPASVAWNFIPGYGYQPRKGTWMGYNFESQDDSHHLWLRQELGGRWSFRFNKDLTNHDEEAGLLYRLHEYVGLEYIVSGHDTWLRVIGYL</sequence>
<feature type="chain" id="PRO_5046166528" description="Tat pathway signal sequence" evidence="1">
    <location>
        <begin position="22"/>
        <end position="428"/>
    </location>
</feature>
<dbReference type="Proteomes" id="UP001605989">
    <property type="component" value="Unassembled WGS sequence"/>
</dbReference>
<comment type="caution">
    <text evidence="2">The sequence shown here is derived from an EMBL/GenBank/DDBJ whole genome shotgun (WGS) entry which is preliminary data.</text>
</comment>
<proteinExistence type="predicted"/>
<dbReference type="EMBL" id="JBIEKR010000009">
    <property type="protein sequence ID" value="MFG6273671.1"/>
    <property type="molecule type" value="Genomic_DNA"/>
</dbReference>